<keyword evidence="1" id="KW-0472">Membrane</keyword>
<dbReference type="EMBL" id="QGMG01001511">
    <property type="protein sequence ID" value="TVY47326.1"/>
    <property type="molecule type" value="Genomic_DNA"/>
</dbReference>
<keyword evidence="1" id="KW-1133">Transmembrane helix</keyword>
<sequence length="137" mass="14685">MSISQWNSTPTCAGSQPYEHQYTSPNNTCAWRSGNYSASQQANFSSCCGPNNAPYPYSIPNTPPGCFQMCNITNGTYAQLLENQMILSNCLSDAGASDLGCHWQLPPATSGMRRIGSSWVKIGVVGLLVVGTVVWGL</sequence>
<keyword evidence="3" id="KW-1185">Reference proteome</keyword>
<evidence type="ECO:0000313" key="3">
    <source>
        <dbReference type="Proteomes" id="UP000481288"/>
    </source>
</evidence>
<gene>
    <name evidence="2" type="ORF">LCER1_G009452</name>
</gene>
<reference evidence="2 3" key="1">
    <citation type="submission" date="2018-05" db="EMBL/GenBank/DDBJ databases">
        <title>Whole genome sequencing for identification of molecular markers to develop diagnostic detection tools for the regulated plant pathogen Lachnellula willkommii.</title>
        <authorList>
            <person name="Giroux E."/>
            <person name="Bilodeau G."/>
        </authorList>
    </citation>
    <scope>NUCLEOTIDE SEQUENCE [LARGE SCALE GENOMIC DNA]</scope>
    <source>
        <strain evidence="2 3">CBS 625.97</strain>
    </source>
</reference>
<feature type="transmembrane region" description="Helical" evidence="1">
    <location>
        <begin position="119"/>
        <end position="136"/>
    </location>
</feature>
<evidence type="ECO:0000256" key="1">
    <source>
        <dbReference type="SAM" id="Phobius"/>
    </source>
</evidence>
<dbReference type="AlphaFoldDB" id="A0A7D8ULJ4"/>
<protein>
    <submittedName>
        <fullName evidence="2">Uncharacterized protein</fullName>
    </submittedName>
</protein>
<organism evidence="2 3">
    <name type="scientific">Lachnellula cervina</name>
    <dbReference type="NCBI Taxonomy" id="1316786"/>
    <lineage>
        <taxon>Eukaryota</taxon>
        <taxon>Fungi</taxon>
        <taxon>Dikarya</taxon>
        <taxon>Ascomycota</taxon>
        <taxon>Pezizomycotina</taxon>
        <taxon>Leotiomycetes</taxon>
        <taxon>Helotiales</taxon>
        <taxon>Lachnaceae</taxon>
        <taxon>Lachnellula</taxon>
    </lineage>
</organism>
<comment type="caution">
    <text evidence="2">The sequence shown here is derived from an EMBL/GenBank/DDBJ whole genome shotgun (WGS) entry which is preliminary data.</text>
</comment>
<proteinExistence type="predicted"/>
<name>A0A7D8ULJ4_9HELO</name>
<accession>A0A7D8ULJ4</accession>
<keyword evidence="1" id="KW-0812">Transmembrane</keyword>
<dbReference type="OrthoDB" id="3535506at2759"/>
<dbReference type="Proteomes" id="UP000481288">
    <property type="component" value="Unassembled WGS sequence"/>
</dbReference>
<evidence type="ECO:0000313" key="2">
    <source>
        <dbReference type="EMBL" id="TVY47326.1"/>
    </source>
</evidence>